<dbReference type="SUPFAM" id="SSF46689">
    <property type="entry name" value="Homeodomain-like"/>
    <property type="match status" value="1"/>
</dbReference>
<dbReference type="SUPFAM" id="SSF51419">
    <property type="entry name" value="PLP-binding barrel"/>
    <property type="match status" value="1"/>
</dbReference>
<dbReference type="InterPro" id="IPR000183">
    <property type="entry name" value="Orn/DAP/Arg_de-COase"/>
</dbReference>
<evidence type="ECO:0000256" key="3">
    <source>
        <dbReference type="ARBA" id="ARBA00008872"/>
    </source>
</evidence>
<dbReference type="GO" id="GO:0004586">
    <property type="term" value="F:ornithine decarboxylase activity"/>
    <property type="evidence" value="ECO:0007669"/>
    <property type="project" value="TreeGrafter"/>
</dbReference>
<dbReference type="PANTHER" id="PTHR11482:SF6">
    <property type="entry name" value="ORNITHINE DECARBOXYLASE 1-RELATED"/>
    <property type="match status" value="1"/>
</dbReference>
<dbReference type="Proteomes" id="UP000821853">
    <property type="component" value="Chromosome 3"/>
</dbReference>
<evidence type="ECO:0000259" key="6">
    <source>
        <dbReference type="Pfam" id="PF02784"/>
    </source>
</evidence>
<dbReference type="VEuPathDB" id="VectorBase:HLOH_053425"/>
<name>A0A9J6G674_HAELO</name>
<evidence type="ECO:0000313" key="7">
    <source>
        <dbReference type="EMBL" id="KAH9370407.1"/>
    </source>
</evidence>
<comment type="subcellular location">
    <subcellularLocation>
        <location evidence="2">Nucleus</location>
    </subcellularLocation>
</comment>
<dbReference type="EMBL" id="JABSTR010000005">
    <property type="protein sequence ID" value="KAH9370407.1"/>
    <property type="molecule type" value="Genomic_DNA"/>
</dbReference>
<comment type="caution">
    <text evidence="7">The sequence shown here is derived from an EMBL/GenBank/DDBJ whole genome shotgun (WGS) entry which is preliminary data.</text>
</comment>
<dbReference type="InterPro" id="IPR029066">
    <property type="entry name" value="PLP-binding_barrel"/>
</dbReference>
<evidence type="ECO:0000256" key="4">
    <source>
        <dbReference type="ARBA" id="ARBA00022898"/>
    </source>
</evidence>
<gene>
    <name evidence="7" type="ORF">HPB48_020400</name>
</gene>
<dbReference type="GO" id="GO:0005737">
    <property type="term" value="C:cytoplasm"/>
    <property type="evidence" value="ECO:0007669"/>
    <property type="project" value="TreeGrafter"/>
</dbReference>
<protein>
    <recommendedName>
        <fullName evidence="6">Orn/DAP/Arg decarboxylase 2 N-terminal domain-containing protein</fullName>
    </recommendedName>
</protein>
<accession>A0A9J6G674</accession>
<dbReference type="PANTHER" id="PTHR11482">
    <property type="entry name" value="ARGININE/DIAMINOPIMELATE/ORNITHINE DECARBOXYLASE"/>
    <property type="match status" value="1"/>
</dbReference>
<feature type="domain" description="Orn/DAP/Arg decarboxylase 2 N-terminal" evidence="6">
    <location>
        <begin position="48"/>
        <end position="125"/>
    </location>
</feature>
<keyword evidence="4" id="KW-0663">Pyridoxal phosphate</keyword>
<dbReference type="Gene3D" id="1.10.10.60">
    <property type="entry name" value="Homeodomain-like"/>
    <property type="match status" value="1"/>
</dbReference>
<dbReference type="GO" id="GO:0033387">
    <property type="term" value="P:putrescine biosynthetic process from arginine, via ornithine"/>
    <property type="evidence" value="ECO:0007669"/>
    <property type="project" value="TreeGrafter"/>
</dbReference>
<feature type="domain" description="Orn/DAP/Arg decarboxylase 2 N-terminal" evidence="6">
    <location>
        <begin position="1"/>
        <end position="43"/>
    </location>
</feature>
<reference evidence="7 8" key="1">
    <citation type="journal article" date="2020" name="Cell">
        <title>Large-Scale Comparative Analyses of Tick Genomes Elucidate Their Genetic Diversity and Vector Capacities.</title>
        <authorList>
            <consortium name="Tick Genome and Microbiome Consortium (TIGMIC)"/>
            <person name="Jia N."/>
            <person name="Wang J."/>
            <person name="Shi W."/>
            <person name="Du L."/>
            <person name="Sun Y."/>
            <person name="Zhan W."/>
            <person name="Jiang J.F."/>
            <person name="Wang Q."/>
            <person name="Zhang B."/>
            <person name="Ji P."/>
            <person name="Bell-Sakyi L."/>
            <person name="Cui X.M."/>
            <person name="Yuan T.T."/>
            <person name="Jiang B.G."/>
            <person name="Yang W.F."/>
            <person name="Lam T.T."/>
            <person name="Chang Q.C."/>
            <person name="Ding S.J."/>
            <person name="Wang X.J."/>
            <person name="Zhu J.G."/>
            <person name="Ruan X.D."/>
            <person name="Zhao L."/>
            <person name="Wei J.T."/>
            <person name="Ye R.Z."/>
            <person name="Que T.C."/>
            <person name="Du C.H."/>
            <person name="Zhou Y.H."/>
            <person name="Cheng J.X."/>
            <person name="Dai P.F."/>
            <person name="Guo W.B."/>
            <person name="Han X.H."/>
            <person name="Huang E.J."/>
            <person name="Li L.F."/>
            <person name="Wei W."/>
            <person name="Gao Y.C."/>
            <person name="Liu J.Z."/>
            <person name="Shao H.Z."/>
            <person name="Wang X."/>
            <person name="Wang C.C."/>
            <person name="Yang T.C."/>
            <person name="Huo Q.B."/>
            <person name="Li W."/>
            <person name="Chen H.Y."/>
            <person name="Chen S.E."/>
            <person name="Zhou L.G."/>
            <person name="Ni X.B."/>
            <person name="Tian J.H."/>
            <person name="Sheng Y."/>
            <person name="Liu T."/>
            <person name="Pan Y.S."/>
            <person name="Xia L.Y."/>
            <person name="Li J."/>
            <person name="Zhao F."/>
            <person name="Cao W.C."/>
        </authorList>
    </citation>
    <scope>NUCLEOTIDE SEQUENCE [LARGE SCALE GENOMIC DNA]</scope>
    <source>
        <strain evidence="7">HaeL-2018</strain>
    </source>
</reference>
<organism evidence="7 8">
    <name type="scientific">Haemaphysalis longicornis</name>
    <name type="common">Bush tick</name>
    <dbReference type="NCBI Taxonomy" id="44386"/>
    <lineage>
        <taxon>Eukaryota</taxon>
        <taxon>Metazoa</taxon>
        <taxon>Ecdysozoa</taxon>
        <taxon>Arthropoda</taxon>
        <taxon>Chelicerata</taxon>
        <taxon>Arachnida</taxon>
        <taxon>Acari</taxon>
        <taxon>Parasitiformes</taxon>
        <taxon>Ixodida</taxon>
        <taxon>Ixodoidea</taxon>
        <taxon>Ixodidae</taxon>
        <taxon>Haemaphysalinae</taxon>
        <taxon>Haemaphysalis</taxon>
    </lineage>
</organism>
<comment type="similarity">
    <text evidence="3">Belongs to the Orn/Lys/Arg decarboxylase class-II family.</text>
</comment>
<dbReference type="Gene3D" id="3.20.20.10">
    <property type="entry name" value="Alanine racemase"/>
    <property type="match status" value="2"/>
</dbReference>
<sequence>MGVESSRIIYAHTVKSTSHMRFAENHGVELVTFDAIEELYKMKGKDFNFHVGEAYKSPEIYTRSIERAKAVFDIAVEVGKPMTVLDIGGGFPGGVCDCVRRATDLYFPASSGVQIIAEPGQFYVSSAYVLAVRVMGKRSRQVLVDGAVSALMPFFTSFSVRTHVVFVKFKLQNLVTSMSDIEPLRKGKRLTLDEQRHVIRGVRNGQKKCDVAAAHDIPDTLSTILKGKDDIIRATSSGNASRKKALKKWRLKTLTKTFEISKLLYRHKVK</sequence>
<dbReference type="InterPro" id="IPR009057">
    <property type="entry name" value="Homeodomain-like_sf"/>
</dbReference>
<dbReference type="Pfam" id="PF02784">
    <property type="entry name" value="Orn_Arg_deC_N"/>
    <property type="match status" value="2"/>
</dbReference>
<dbReference type="InterPro" id="IPR002433">
    <property type="entry name" value="Orn_de-COase"/>
</dbReference>
<evidence type="ECO:0000313" key="8">
    <source>
        <dbReference type="Proteomes" id="UP000821853"/>
    </source>
</evidence>
<dbReference type="OrthoDB" id="5034579at2759"/>
<keyword evidence="5" id="KW-0456">Lyase</keyword>
<dbReference type="PRINTS" id="PR01179">
    <property type="entry name" value="ODADCRBXLASE"/>
</dbReference>
<keyword evidence="8" id="KW-1185">Reference proteome</keyword>
<proteinExistence type="inferred from homology"/>
<comment type="cofactor">
    <cofactor evidence="1">
        <name>pyridoxal 5'-phosphate</name>
        <dbReference type="ChEBI" id="CHEBI:597326"/>
    </cofactor>
</comment>
<evidence type="ECO:0000256" key="1">
    <source>
        <dbReference type="ARBA" id="ARBA00001933"/>
    </source>
</evidence>
<dbReference type="AlphaFoldDB" id="A0A9J6G674"/>
<evidence type="ECO:0000256" key="2">
    <source>
        <dbReference type="ARBA" id="ARBA00004123"/>
    </source>
</evidence>
<evidence type="ECO:0000256" key="5">
    <source>
        <dbReference type="ARBA" id="ARBA00023239"/>
    </source>
</evidence>
<dbReference type="InterPro" id="IPR022644">
    <property type="entry name" value="De-COase2_N"/>
</dbReference>
<dbReference type="GO" id="GO:0005634">
    <property type="term" value="C:nucleus"/>
    <property type="evidence" value="ECO:0007669"/>
    <property type="project" value="UniProtKB-SubCell"/>
</dbReference>